<proteinExistence type="predicted"/>
<dbReference type="RefSeq" id="WP_341542921.1">
    <property type="nucleotide sequence ID" value="NZ_JBAKAP010000028.1"/>
</dbReference>
<keyword evidence="3" id="KW-1185">Reference proteome</keyword>
<gene>
    <name evidence="2" type="ORF">V6243_17185</name>
</gene>
<evidence type="ECO:0000256" key="1">
    <source>
        <dbReference type="SAM" id="MobiDB-lite"/>
    </source>
</evidence>
<organism evidence="2 3">
    <name type="scientific">Cobetia marina</name>
    <name type="common">Deleya marina</name>
    <dbReference type="NCBI Taxonomy" id="28258"/>
    <lineage>
        <taxon>Bacteria</taxon>
        <taxon>Pseudomonadati</taxon>
        <taxon>Pseudomonadota</taxon>
        <taxon>Gammaproteobacteria</taxon>
        <taxon>Oceanospirillales</taxon>
        <taxon>Halomonadaceae</taxon>
        <taxon>Cobetia</taxon>
    </lineage>
</organism>
<comment type="caution">
    <text evidence="2">The sequence shown here is derived from an EMBL/GenBank/DDBJ whole genome shotgun (WGS) entry which is preliminary data.</text>
</comment>
<dbReference type="Proteomes" id="UP001378242">
    <property type="component" value="Unassembled WGS sequence"/>
</dbReference>
<feature type="compositionally biased region" description="Basic and acidic residues" evidence="1">
    <location>
        <begin position="71"/>
        <end position="89"/>
    </location>
</feature>
<dbReference type="InterPro" id="IPR021735">
    <property type="entry name" value="DUF3306"/>
</dbReference>
<feature type="compositionally biased region" description="Basic and acidic residues" evidence="1">
    <location>
        <begin position="241"/>
        <end position="265"/>
    </location>
</feature>
<protein>
    <submittedName>
        <fullName evidence="2">DUF3306 domain-containing protein</fullName>
    </submittedName>
</protein>
<sequence>MSHSDDRDNTSQGLLSRWSRRKQRAEASRTTTDSPDAAAGLATVARPSTANDTAPTETAPTETEACEASDEPSHALQSERHDSKQHGETSAEGGGETTDAEALAQEADEPPPVVELPDPDTLLPDADISAYMQAGVDPALRQRALRRIFMGGEHSLRDGLDDYDQDFSQMRPLAAGVAETLRRWTRDVEEGLEKLEDDEAECVAASNGSEDQPQDEAPEAAPSTDEQGLDSLDETSSDHGPQTHREHAQDQHTETDAALAHDTHARQGVWDQTDGVTADGHGPTHRSPQPPE</sequence>
<feature type="compositionally biased region" description="Low complexity" evidence="1">
    <location>
        <begin position="53"/>
        <end position="63"/>
    </location>
</feature>
<reference evidence="2 3" key="1">
    <citation type="submission" date="2024-02" db="EMBL/GenBank/DDBJ databases">
        <title>Bacteria isolated from the canopy kelp, Nereocystis luetkeana.</title>
        <authorList>
            <person name="Pfister C.A."/>
            <person name="Younker I.T."/>
            <person name="Light S.H."/>
        </authorList>
    </citation>
    <scope>NUCLEOTIDE SEQUENCE [LARGE SCALE GENOMIC DNA]</scope>
    <source>
        <strain evidence="2 3">TI.5.07</strain>
    </source>
</reference>
<evidence type="ECO:0000313" key="2">
    <source>
        <dbReference type="EMBL" id="MEL0618565.1"/>
    </source>
</evidence>
<dbReference type="Pfam" id="PF11748">
    <property type="entry name" value="DUF3306"/>
    <property type="match status" value="1"/>
</dbReference>
<evidence type="ECO:0000313" key="3">
    <source>
        <dbReference type="Proteomes" id="UP001378242"/>
    </source>
</evidence>
<dbReference type="EMBL" id="JBAKAP010000028">
    <property type="protein sequence ID" value="MEL0618565.1"/>
    <property type="molecule type" value="Genomic_DNA"/>
</dbReference>
<feature type="region of interest" description="Disordered" evidence="1">
    <location>
        <begin position="192"/>
        <end position="292"/>
    </location>
</feature>
<name>A0ABU9GKF4_COBMA</name>
<accession>A0ABU9GKF4</accession>
<feature type="region of interest" description="Disordered" evidence="1">
    <location>
        <begin position="1"/>
        <end position="121"/>
    </location>
</feature>